<reference evidence="1" key="1">
    <citation type="submission" date="2019-04" db="EMBL/GenBank/DDBJ databases">
        <title>Microbes associate with the intestines of laboratory mice.</title>
        <authorList>
            <person name="Navarre W."/>
            <person name="Wong E."/>
            <person name="Huang K."/>
            <person name="Tropini C."/>
            <person name="Ng K."/>
            <person name="Yu B."/>
        </authorList>
    </citation>
    <scope>NUCLEOTIDE SEQUENCE</scope>
    <source>
        <strain evidence="1">NM04_E33</strain>
    </source>
</reference>
<organism evidence="1 2">
    <name type="scientific">Lepagella muris</name>
    <dbReference type="NCBI Taxonomy" id="3032870"/>
    <lineage>
        <taxon>Bacteria</taxon>
        <taxon>Pseudomonadati</taxon>
        <taxon>Bacteroidota</taxon>
        <taxon>Bacteroidia</taxon>
        <taxon>Bacteroidales</taxon>
        <taxon>Muribaculaceae</taxon>
        <taxon>Lepagella</taxon>
    </lineage>
</organism>
<protein>
    <submittedName>
        <fullName evidence="1">Uncharacterized protein</fullName>
    </submittedName>
</protein>
<gene>
    <name evidence="1" type="ORF">E5331_04555</name>
</gene>
<evidence type="ECO:0000313" key="1">
    <source>
        <dbReference type="EMBL" id="TGY80061.1"/>
    </source>
</evidence>
<accession>A0AC61RJT1</accession>
<keyword evidence="2" id="KW-1185">Reference proteome</keyword>
<sequence length="136" mass="15677">MTGYYDISKTPFSINGSATYYLNNFYFQASYQTPSRTIQGNRGVYYKDRDFYQILAGWSKSGWNVRVTAINMFRNDWLGSTQTLTSPLYSEVKYQGGNYYHRRINLSVTYTFNYGKKVRQGNEVGEQNGGTSAILK</sequence>
<proteinExistence type="predicted"/>
<comment type="caution">
    <text evidence="1">The sequence shown here is derived from an EMBL/GenBank/DDBJ whole genome shotgun (WGS) entry which is preliminary data.</text>
</comment>
<dbReference type="Proteomes" id="UP000306319">
    <property type="component" value="Unassembled WGS sequence"/>
</dbReference>
<dbReference type="EMBL" id="SRYB01000004">
    <property type="protein sequence ID" value="TGY80061.1"/>
    <property type="molecule type" value="Genomic_DNA"/>
</dbReference>
<evidence type="ECO:0000313" key="2">
    <source>
        <dbReference type="Proteomes" id="UP000306319"/>
    </source>
</evidence>
<name>A0AC61RJT1_9BACT</name>